<dbReference type="InterPro" id="IPR013740">
    <property type="entry name" value="Redoxin"/>
</dbReference>
<comment type="subcellular location">
    <subcellularLocation>
        <location evidence="1">Cell envelope</location>
    </subcellularLocation>
</comment>
<dbReference type="Pfam" id="PF08534">
    <property type="entry name" value="Redoxin"/>
    <property type="match status" value="1"/>
</dbReference>
<dbReference type="PROSITE" id="PS51257">
    <property type="entry name" value="PROKAR_LIPOPROTEIN"/>
    <property type="match status" value="1"/>
</dbReference>
<dbReference type="AlphaFoldDB" id="A0A250FZN3"/>
<keyword evidence="2" id="KW-0201">Cytochrome c-type biogenesis</keyword>
<dbReference type="PROSITE" id="PS51352">
    <property type="entry name" value="THIOREDOXIN_2"/>
    <property type="match status" value="1"/>
</dbReference>
<sequence>MGKIINFMMKKISVFLALAMAIGCGTPEKKSNLLSGKVSGSANSKVLVNLPVEGKYFVANSQEISIQPDGSYSTEIPTGTTGMILLYNHLTPAYLFADNQEQYVVDFQGERVTYDSKNEKMFQLFNDLGLLDDVRSTVDVEKHTDLDSKNKYYSELLQSRKEVLDKARGELQLSDVAYEKLKNLLELKVADLKSADFFFTFRLFYEQTPEKNKEFADIYLNPWEETYKKAFENPDFSAYDGQTAFLSRYKMLQDIKNTGKLQFVSSDKPYFIREIDFFRANLPQNLVEYAWANTMYEGVMQGKFEKDWIANFEEFKTQFPNSKLTDLLVPYINKVVEYHNDDKGFAVNFVENYENINTLDELFAKYQGKVLYIDFWATWCVPCRKELQYSKENHHTLEEMGVVPIYLSIDQDSADSQWKTMIKNLKLEGIHIRANATLQKELSQFVKAIPHYIIVGKDGKIKEKTAKRPSDKQELFDQLKKYL</sequence>
<keyword evidence="5" id="KW-0732">Signal</keyword>
<keyword evidence="3" id="KW-1015">Disulfide bond</keyword>
<accession>A0A250FZN3</accession>
<name>A0A250FZN3_9FLAO</name>
<dbReference type="InterPro" id="IPR013766">
    <property type="entry name" value="Thioredoxin_domain"/>
</dbReference>
<organism evidence="7 8">
    <name type="scientific">Capnocytophaga stomatis</name>
    <dbReference type="NCBI Taxonomy" id="1848904"/>
    <lineage>
        <taxon>Bacteria</taxon>
        <taxon>Pseudomonadati</taxon>
        <taxon>Bacteroidota</taxon>
        <taxon>Flavobacteriia</taxon>
        <taxon>Flavobacteriales</taxon>
        <taxon>Flavobacteriaceae</taxon>
        <taxon>Capnocytophaga</taxon>
    </lineage>
</organism>
<proteinExistence type="predicted"/>
<dbReference type="SUPFAM" id="SSF52833">
    <property type="entry name" value="Thioredoxin-like"/>
    <property type="match status" value="1"/>
</dbReference>
<dbReference type="Proteomes" id="UP000217348">
    <property type="component" value="Chromosome"/>
</dbReference>
<dbReference type="PANTHER" id="PTHR42852">
    <property type="entry name" value="THIOL:DISULFIDE INTERCHANGE PROTEIN DSBE"/>
    <property type="match status" value="1"/>
</dbReference>
<evidence type="ECO:0000256" key="5">
    <source>
        <dbReference type="SAM" id="SignalP"/>
    </source>
</evidence>
<dbReference type="GO" id="GO:0016491">
    <property type="term" value="F:oxidoreductase activity"/>
    <property type="evidence" value="ECO:0007669"/>
    <property type="project" value="InterPro"/>
</dbReference>
<reference evidence="8" key="1">
    <citation type="submission" date="2017-06" db="EMBL/GenBank/DDBJ databases">
        <title>Capnocytophaga spp. assemblies.</title>
        <authorList>
            <person name="Gulvik C.A."/>
        </authorList>
    </citation>
    <scope>NUCLEOTIDE SEQUENCE [LARGE SCALE GENOMIC DNA]</scope>
    <source>
        <strain evidence="8">H2177</strain>
    </source>
</reference>
<dbReference type="GO" id="GO:0017004">
    <property type="term" value="P:cytochrome complex assembly"/>
    <property type="evidence" value="ECO:0007669"/>
    <property type="project" value="UniProtKB-KW"/>
</dbReference>
<feature type="chain" id="PRO_5013213420" description="Thioredoxin domain-containing protein" evidence="5">
    <location>
        <begin position="20"/>
        <end position="483"/>
    </location>
</feature>
<dbReference type="PANTHER" id="PTHR42852:SF6">
    <property type="entry name" value="THIOL:DISULFIDE INTERCHANGE PROTEIN DSBE"/>
    <property type="match status" value="1"/>
</dbReference>
<gene>
    <name evidence="7" type="ORF">CGC58_06620</name>
</gene>
<evidence type="ECO:0000256" key="4">
    <source>
        <dbReference type="ARBA" id="ARBA00023284"/>
    </source>
</evidence>
<feature type="signal peptide" evidence="5">
    <location>
        <begin position="1"/>
        <end position="19"/>
    </location>
</feature>
<keyword evidence="4" id="KW-0676">Redox-active center</keyword>
<evidence type="ECO:0000256" key="3">
    <source>
        <dbReference type="ARBA" id="ARBA00023157"/>
    </source>
</evidence>
<protein>
    <recommendedName>
        <fullName evidence="6">Thioredoxin domain-containing protein</fullName>
    </recommendedName>
</protein>
<dbReference type="GO" id="GO:0030313">
    <property type="term" value="C:cell envelope"/>
    <property type="evidence" value="ECO:0007669"/>
    <property type="project" value="UniProtKB-SubCell"/>
</dbReference>
<dbReference type="KEGG" id="csto:CGC58_06620"/>
<dbReference type="CDD" id="cd02966">
    <property type="entry name" value="TlpA_like_family"/>
    <property type="match status" value="1"/>
</dbReference>
<dbReference type="EMBL" id="CP022387">
    <property type="protein sequence ID" value="ATA89427.1"/>
    <property type="molecule type" value="Genomic_DNA"/>
</dbReference>
<evidence type="ECO:0000313" key="7">
    <source>
        <dbReference type="EMBL" id="ATA89427.1"/>
    </source>
</evidence>
<dbReference type="InterPro" id="IPR036249">
    <property type="entry name" value="Thioredoxin-like_sf"/>
</dbReference>
<evidence type="ECO:0000313" key="8">
    <source>
        <dbReference type="Proteomes" id="UP000217348"/>
    </source>
</evidence>
<evidence type="ECO:0000259" key="6">
    <source>
        <dbReference type="PROSITE" id="PS51352"/>
    </source>
</evidence>
<feature type="domain" description="Thioredoxin" evidence="6">
    <location>
        <begin position="318"/>
        <end position="483"/>
    </location>
</feature>
<dbReference type="InterPro" id="IPR050553">
    <property type="entry name" value="Thioredoxin_ResA/DsbE_sf"/>
</dbReference>
<evidence type="ECO:0000256" key="1">
    <source>
        <dbReference type="ARBA" id="ARBA00004196"/>
    </source>
</evidence>
<evidence type="ECO:0000256" key="2">
    <source>
        <dbReference type="ARBA" id="ARBA00022748"/>
    </source>
</evidence>
<dbReference type="Gene3D" id="3.40.30.10">
    <property type="entry name" value="Glutaredoxin"/>
    <property type="match status" value="1"/>
</dbReference>